<dbReference type="AlphaFoldDB" id="A0A3B0SS56"/>
<gene>
    <name evidence="2" type="ORF">MNBD_ACTINO02-603</name>
</gene>
<dbReference type="InterPro" id="IPR015590">
    <property type="entry name" value="Aldehyde_DH_dom"/>
</dbReference>
<evidence type="ECO:0000259" key="1">
    <source>
        <dbReference type="Pfam" id="PF00171"/>
    </source>
</evidence>
<sequence>MSRIDVRKTAKLYINGAFVRSESGRVYSVEHADGSAVVRVSQGSRKDLRDAVRGSRSAQTGWAERTGYNRGQILYRIAEIMEERRDTFVDRLLTGGMSDDAAEAELDVSVDRLVWYAGWADKFAQVFGNLNPVAGPFFNISAPEPTGLVGVVLADASPLLGIVSRVAPIIVSGNTAVVVVGGPRPLASVALTEVLATADVPAGVVNIITGDAQELGPVLANHMDVNALDIVGVEPTLAAAMTRDAAENVKRVTVEAEPQFMDEAAQSPYIIAKFVETKTVWHPKGV</sequence>
<dbReference type="Pfam" id="PF00171">
    <property type="entry name" value="Aldedh"/>
    <property type="match status" value="1"/>
</dbReference>
<dbReference type="InterPro" id="IPR016161">
    <property type="entry name" value="Ald_DH/histidinol_DH"/>
</dbReference>
<keyword evidence="2" id="KW-0560">Oxidoreductase</keyword>
<accession>A0A3B0SS56</accession>
<organism evidence="2">
    <name type="scientific">hydrothermal vent metagenome</name>
    <dbReference type="NCBI Taxonomy" id="652676"/>
    <lineage>
        <taxon>unclassified sequences</taxon>
        <taxon>metagenomes</taxon>
        <taxon>ecological metagenomes</taxon>
    </lineage>
</organism>
<feature type="domain" description="Aldehyde dehydrogenase" evidence="1">
    <location>
        <begin position="18"/>
        <end position="256"/>
    </location>
</feature>
<dbReference type="Gene3D" id="3.40.605.10">
    <property type="entry name" value="Aldehyde Dehydrogenase, Chain A, domain 1"/>
    <property type="match status" value="1"/>
</dbReference>
<reference evidence="2" key="1">
    <citation type="submission" date="2018-06" db="EMBL/GenBank/DDBJ databases">
        <authorList>
            <person name="Zhirakovskaya E."/>
        </authorList>
    </citation>
    <scope>NUCLEOTIDE SEQUENCE</scope>
</reference>
<dbReference type="InterPro" id="IPR016162">
    <property type="entry name" value="Ald_DH_N"/>
</dbReference>
<dbReference type="EC" id="1.2.1.3" evidence="2"/>
<dbReference type="SUPFAM" id="SSF53720">
    <property type="entry name" value="ALDH-like"/>
    <property type="match status" value="1"/>
</dbReference>
<dbReference type="EMBL" id="UOEK01000123">
    <property type="protein sequence ID" value="VAV97645.1"/>
    <property type="molecule type" value="Genomic_DNA"/>
</dbReference>
<proteinExistence type="predicted"/>
<name>A0A3B0SS56_9ZZZZ</name>
<dbReference type="PANTHER" id="PTHR11699">
    <property type="entry name" value="ALDEHYDE DEHYDROGENASE-RELATED"/>
    <property type="match status" value="1"/>
</dbReference>
<evidence type="ECO:0000313" key="2">
    <source>
        <dbReference type="EMBL" id="VAV97645.1"/>
    </source>
</evidence>
<protein>
    <submittedName>
        <fullName evidence="2">Aldehyde dehydrogenase</fullName>
        <ecNumber evidence="2">1.2.1.3</ecNumber>
    </submittedName>
</protein>
<dbReference type="GO" id="GO:0004029">
    <property type="term" value="F:aldehyde dehydrogenase (NAD+) activity"/>
    <property type="evidence" value="ECO:0007669"/>
    <property type="project" value="UniProtKB-EC"/>
</dbReference>